<gene>
    <name evidence="1" type="ORF">N3K66_001160</name>
</gene>
<organism evidence="1 2">
    <name type="scientific">Trichothecium roseum</name>
    <dbReference type="NCBI Taxonomy" id="47278"/>
    <lineage>
        <taxon>Eukaryota</taxon>
        <taxon>Fungi</taxon>
        <taxon>Dikarya</taxon>
        <taxon>Ascomycota</taxon>
        <taxon>Pezizomycotina</taxon>
        <taxon>Sordariomycetes</taxon>
        <taxon>Hypocreomycetidae</taxon>
        <taxon>Hypocreales</taxon>
        <taxon>Hypocreales incertae sedis</taxon>
        <taxon>Trichothecium</taxon>
    </lineage>
</organism>
<name>A0ACC0VDV5_9HYPO</name>
<dbReference type="Proteomes" id="UP001163324">
    <property type="component" value="Chromosome 1"/>
</dbReference>
<sequence length="389" mass="41550">MFCDHACQNTCHGQTPCNESAPCPAKATVTCPCGLNKQEVKCQSSSSNPTPARPELKCDDECLRQERNRRLATALNIDPNTHQDDHVPYADTTLRLFQDHTSWAESQEREFRVFASSAKEGVLRYKPMPSHQRQFLHALAEDYGLESASEDVEPYRYVVVYKSPRFVSAPSKTLAQCVKIRATQAAAAQAATAAASSAASSKPHTPAPAKSPDPYNALLLTSPRFGLTIEEVHQALDAAFASQPSLHLKIDFLPTDEVAVRAAAQYSALMTPSATEEALAALKPKVAEAAASSKLAAKVTLCHLDADQAVTRREDFARPDASGWSAVAGRAAARREAPAAASSLAEDADPARGAGKKKILLGLRRKKPAEGAGGGTSGWASKLDGDVEC</sequence>
<evidence type="ECO:0000313" key="1">
    <source>
        <dbReference type="EMBL" id="KAI9904631.1"/>
    </source>
</evidence>
<proteinExistence type="predicted"/>
<accession>A0ACC0VDV5</accession>
<protein>
    <submittedName>
        <fullName evidence="1">Uncharacterized protein</fullName>
    </submittedName>
</protein>
<keyword evidence="2" id="KW-1185">Reference proteome</keyword>
<comment type="caution">
    <text evidence="1">The sequence shown here is derived from an EMBL/GenBank/DDBJ whole genome shotgun (WGS) entry which is preliminary data.</text>
</comment>
<evidence type="ECO:0000313" key="2">
    <source>
        <dbReference type="Proteomes" id="UP001163324"/>
    </source>
</evidence>
<reference evidence="1" key="1">
    <citation type="submission" date="2022-10" db="EMBL/GenBank/DDBJ databases">
        <title>Complete Genome of Trichothecium roseum strain YXFP-22015, a Plant Pathogen Isolated from Citrus.</title>
        <authorList>
            <person name="Wang Y."/>
            <person name="Zhu L."/>
        </authorList>
    </citation>
    <scope>NUCLEOTIDE SEQUENCE</scope>
    <source>
        <strain evidence="1">YXFP-22015</strain>
    </source>
</reference>
<dbReference type="EMBL" id="CM047940">
    <property type="protein sequence ID" value="KAI9904631.1"/>
    <property type="molecule type" value="Genomic_DNA"/>
</dbReference>